<dbReference type="PANTHER" id="PTHR37164:SF1">
    <property type="entry name" value="BACTERIOHEMERYTHRIN"/>
    <property type="match status" value="1"/>
</dbReference>
<protein>
    <submittedName>
        <fullName evidence="5">Bacteriohemerythrin</fullName>
    </submittedName>
</protein>
<dbReference type="NCBIfam" id="NF033749">
    <property type="entry name" value="bact_hemeryth"/>
    <property type="match status" value="1"/>
</dbReference>
<keyword evidence="6" id="KW-1185">Reference proteome</keyword>
<sequence length="157" mass="17998">MAYIKWTSDLDTGISVIDGQHRKIVDYINMLNAAKENGDKSVVAEVLEQLADYTMSHFAFEEGLQEQAGYQYLQAHKRVHAIFIKKVAEYQSRMTNGEDVIDQVLATLKRWLVNHIKNDDADYVSAVRGMTPDNRGDKRRNWFTKRLRRLLGSPPAA</sequence>
<dbReference type="InterPro" id="IPR035938">
    <property type="entry name" value="Hemerythrin-like_sf"/>
</dbReference>
<dbReference type="GO" id="GO:0046872">
    <property type="term" value="F:metal ion binding"/>
    <property type="evidence" value="ECO:0007669"/>
    <property type="project" value="UniProtKB-KW"/>
</dbReference>
<evidence type="ECO:0000259" key="4">
    <source>
        <dbReference type="Pfam" id="PF01814"/>
    </source>
</evidence>
<organism evidence="5 6">
    <name type="scientific">Sulfurimicrobium lacus</name>
    <dbReference type="NCBI Taxonomy" id="2715678"/>
    <lineage>
        <taxon>Bacteria</taxon>
        <taxon>Pseudomonadati</taxon>
        <taxon>Pseudomonadota</taxon>
        <taxon>Betaproteobacteria</taxon>
        <taxon>Nitrosomonadales</taxon>
        <taxon>Sulfuricellaceae</taxon>
        <taxon>Sulfurimicrobium</taxon>
    </lineage>
</organism>
<dbReference type="EMBL" id="AP022853">
    <property type="protein sequence ID" value="BCB25182.1"/>
    <property type="molecule type" value="Genomic_DNA"/>
</dbReference>
<dbReference type="SUPFAM" id="SSF47188">
    <property type="entry name" value="Hemerythrin-like"/>
    <property type="match status" value="1"/>
</dbReference>
<reference evidence="6" key="1">
    <citation type="submission" date="2020-03" db="EMBL/GenBank/DDBJ databases">
        <title>Complete genome sequence of sulfur-oxidizing bacterium skT11.</title>
        <authorList>
            <person name="Kanda M."/>
            <person name="Kojima H."/>
            <person name="Fukui M."/>
        </authorList>
    </citation>
    <scope>NUCLEOTIDE SEQUENCE [LARGE SCALE GENOMIC DNA]</scope>
    <source>
        <strain evidence="6">skT11</strain>
    </source>
</reference>
<dbReference type="CDD" id="cd12107">
    <property type="entry name" value="Hemerythrin"/>
    <property type="match status" value="1"/>
</dbReference>
<dbReference type="InterPro" id="IPR012312">
    <property type="entry name" value="Hemerythrin-like"/>
</dbReference>
<evidence type="ECO:0000256" key="2">
    <source>
        <dbReference type="ARBA" id="ARBA00022723"/>
    </source>
</evidence>
<comment type="similarity">
    <text evidence="1">Belongs to the hemerythrin family.</text>
</comment>
<dbReference type="RefSeq" id="WP_173058695.1">
    <property type="nucleotide sequence ID" value="NZ_AP022853.1"/>
</dbReference>
<dbReference type="Gene3D" id="1.20.120.50">
    <property type="entry name" value="Hemerythrin-like"/>
    <property type="match status" value="1"/>
</dbReference>
<gene>
    <name evidence="5" type="ORF">SKTS_00680</name>
</gene>
<dbReference type="NCBIfam" id="TIGR02481">
    <property type="entry name" value="hemeryth_dom"/>
    <property type="match status" value="1"/>
</dbReference>
<dbReference type="AlphaFoldDB" id="A0A6F8V888"/>
<evidence type="ECO:0000313" key="5">
    <source>
        <dbReference type="EMBL" id="BCB25182.1"/>
    </source>
</evidence>
<feature type="domain" description="Hemerythrin-like" evidence="4">
    <location>
        <begin position="12"/>
        <end position="125"/>
    </location>
</feature>
<dbReference type="PANTHER" id="PTHR37164">
    <property type="entry name" value="BACTERIOHEMERYTHRIN"/>
    <property type="match status" value="1"/>
</dbReference>
<evidence type="ECO:0000313" key="6">
    <source>
        <dbReference type="Proteomes" id="UP000502260"/>
    </source>
</evidence>
<name>A0A6F8V888_9PROT</name>
<dbReference type="InterPro" id="IPR050669">
    <property type="entry name" value="Hemerythrin"/>
</dbReference>
<dbReference type="Pfam" id="PF01814">
    <property type="entry name" value="Hemerythrin"/>
    <property type="match status" value="1"/>
</dbReference>
<keyword evidence="3" id="KW-0408">Iron</keyword>
<evidence type="ECO:0000256" key="1">
    <source>
        <dbReference type="ARBA" id="ARBA00010587"/>
    </source>
</evidence>
<dbReference type="InterPro" id="IPR012827">
    <property type="entry name" value="Hemerythrin_metal-bd"/>
</dbReference>
<dbReference type="NCBIfam" id="NF002007">
    <property type="entry name" value="PRK00808.1"/>
    <property type="match status" value="1"/>
</dbReference>
<dbReference type="KEGG" id="slac:SKTS_00680"/>
<accession>A0A6F8V888</accession>
<dbReference type="Proteomes" id="UP000502260">
    <property type="component" value="Chromosome"/>
</dbReference>
<keyword evidence="2" id="KW-0479">Metal-binding</keyword>
<proteinExistence type="inferred from homology"/>
<evidence type="ECO:0000256" key="3">
    <source>
        <dbReference type="ARBA" id="ARBA00023004"/>
    </source>
</evidence>